<dbReference type="PANTHER" id="PTHR30055:SF234">
    <property type="entry name" value="HTH-TYPE TRANSCRIPTIONAL REGULATOR BETI"/>
    <property type="match status" value="1"/>
</dbReference>
<dbReference type="EMBL" id="SLXQ01000001">
    <property type="protein sequence ID" value="TCP56198.1"/>
    <property type="molecule type" value="Genomic_DNA"/>
</dbReference>
<organism evidence="7 8">
    <name type="scientific">Tamaricihabitans halophyticus</name>
    <dbReference type="NCBI Taxonomy" id="1262583"/>
    <lineage>
        <taxon>Bacteria</taxon>
        <taxon>Bacillati</taxon>
        <taxon>Actinomycetota</taxon>
        <taxon>Actinomycetes</taxon>
        <taxon>Pseudonocardiales</taxon>
        <taxon>Pseudonocardiaceae</taxon>
        <taxon>Tamaricihabitans</taxon>
    </lineage>
</organism>
<dbReference type="Gene3D" id="1.10.357.10">
    <property type="entry name" value="Tetracycline Repressor, domain 2"/>
    <property type="match status" value="1"/>
</dbReference>
<dbReference type="InterPro" id="IPR050109">
    <property type="entry name" value="HTH-type_TetR-like_transc_reg"/>
</dbReference>
<proteinExistence type="predicted"/>
<dbReference type="Pfam" id="PF00440">
    <property type="entry name" value="TetR_N"/>
    <property type="match status" value="1"/>
</dbReference>
<comment type="caution">
    <text evidence="7">The sequence shown here is derived from an EMBL/GenBank/DDBJ whole genome shotgun (WGS) entry which is preliminary data.</text>
</comment>
<evidence type="ECO:0000313" key="7">
    <source>
        <dbReference type="EMBL" id="TCP56198.1"/>
    </source>
</evidence>
<evidence type="ECO:0000256" key="3">
    <source>
        <dbReference type="ARBA" id="ARBA00023163"/>
    </source>
</evidence>
<keyword evidence="3" id="KW-0804">Transcription</keyword>
<evidence type="ECO:0000313" key="8">
    <source>
        <dbReference type="Proteomes" id="UP000294911"/>
    </source>
</evidence>
<dbReference type="PROSITE" id="PS50977">
    <property type="entry name" value="HTH_TETR_2"/>
    <property type="match status" value="1"/>
</dbReference>
<feature type="domain" description="HTH tetR-type" evidence="6">
    <location>
        <begin position="25"/>
        <end position="86"/>
    </location>
</feature>
<feature type="region of interest" description="Disordered" evidence="5">
    <location>
        <begin position="1"/>
        <end position="25"/>
    </location>
</feature>
<dbReference type="GO" id="GO:0003700">
    <property type="term" value="F:DNA-binding transcription factor activity"/>
    <property type="evidence" value="ECO:0007669"/>
    <property type="project" value="TreeGrafter"/>
</dbReference>
<name>A0A4R2R3K0_9PSEU</name>
<accession>A0A4R2R3K0</accession>
<protein>
    <submittedName>
        <fullName evidence="7">TetR family transcriptional regulator</fullName>
    </submittedName>
</protein>
<sequence length="203" mass="22515">MPDKAARDTNSSGKRKATGQRLPRAERREQILGAATTAFAQHGGFADTGLDDVLDAAGVTRMILYRHFDSKEELYRAVLDHATTRLHAATTSEGELTEHTWEALIDWARSNPDTFRLLFHHAVREPNFRDHVDEVWDGMRLAIQDLLCAGGTADQRTQWAARLATAVAIEGILAWFDAGRPDPEQLSSRLRNAVEAATAQILS</sequence>
<evidence type="ECO:0000256" key="5">
    <source>
        <dbReference type="SAM" id="MobiDB-lite"/>
    </source>
</evidence>
<gene>
    <name evidence="7" type="ORF">EV191_101138</name>
</gene>
<dbReference type="RefSeq" id="WP_132874843.1">
    <property type="nucleotide sequence ID" value="NZ_SLXQ01000001.1"/>
</dbReference>
<evidence type="ECO:0000256" key="4">
    <source>
        <dbReference type="PROSITE-ProRule" id="PRU00335"/>
    </source>
</evidence>
<dbReference type="InterPro" id="IPR001647">
    <property type="entry name" value="HTH_TetR"/>
</dbReference>
<evidence type="ECO:0000256" key="1">
    <source>
        <dbReference type="ARBA" id="ARBA00023015"/>
    </source>
</evidence>
<evidence type="ECO:0000259" key="6">
    <source>
        <dbReference type="PROSITE" id="PS50977"/>
    </source>
</evidence>
<dbReference type="GO" id="GO:0000976">
    <property type="term" value="F:transcription cis-regulatory region binding"/>
    <property type="evidence" value="ECO:0007669"/>
    <property type="project" value="TreeGrafter"/>
</dbReference>
<evidence type="ECO:0000256" key="2">
    <source>
        <dbReference type="ARBA" id="ARBA00023125"/>
    </source>
</evidence>
<dbReference type="PANTHER" id="PTHR30055">
    <property type="entry name" value="HTH-TYPE TRANSCRIPTIONAL REGULATOR RUTR"/>
    <property type="match status" value="1"/>
</dbReference>
<reference evidence="7 8" key="1">
    <citation type="submission" date="2019-03" db="EMBL/GenBank/DDBJ databases">
        <title>Genomic Encyclopedia of Type Strains, Phase IV (KMG-IV): sequencing the most valuable type-strain genomes for metagenomic binning, comparative biology and taxonomic classification.</title>
        <authorList>
            <person name="Goeker M."/>
        </authorList>
    </citation>
    <scope>NUCLEOTIDE SEQUENCE [LARGE SCALE GENOMIC DNA]</scope>
    <source>
        <strain evidence="7 8">DSM 45765</strain>
    </source>
</reference>
<dbReference type="SUPFAM" id="SSF46689">
    <property type="entry name" value="Homeodomain-like"/>
    <property type="match status" value="1"/>
</dbReference>
<dbReference type="OrthoDB" id="3528955at2"/>
<dbReference type="AlphaFoldDB" id="A0A4R2R3K0"/>
<feature type="DNA-binding region" description="H-T-H motif" evidence="4">
    <location>
        <begin position="49"/>
        <end position="68"/>
    </location>
</feature>
<dbReference type="Proteomes" id="UP000294911">
    <property type="component" value="Unassembled WGS sequence"/>
</dbReference>
<keyword evidence="2 4" id="KW-0238">DNA-binding</keyword>
<keyword evidence="8" id="KW-1185">Reference proteome</keyword>
<keyword evidence="1" id="KW-0805">Transcription regulation</keyword>
<dbReference type="InterPro" id="IPR009057">
    <property type="entry name" value="Homeodomain-like_sf"/>
</dbReference>